<dbReference type="Pfam" id="PF01794">
    <property type="entry name" value="Ferric_reduct"/>
    <property type="match status" value="1"/>
</dbReference>
<feature type="transmembrane region" description="Helical" evidence="9">
    <location>
        <begin position="53"/>
        <end position="72"/>
    </location>
</feature>
<reference evidence="11" key="1">
    <citation type="submission" date="2019-07" db="EMBL/GenBank/DDBJ databases">
        <title>Hyphodiscus hymeniophilus genome sequencing and assembly.</title>
        <authorList>
            <person name="Kramer G."/>
            <person name="Nodwell J."/>
        </authorList>
    </citation>
    <scope>NUCLEOTIDE SEQUENCE</scope>
    <source>
        <strain evidence="11">ATCC 34498</strain>
    </source>
</reference>
<feature type="transmembrane region" description="Helical" evidence="9">
    <location>
        <begin position="96"/>
        <end position="122"/>
    </location>
</feature>
<comment type="caution">
    <text evidence="11">The sequence shown here is derived from an EMBL/GenBank/DDBJ whole genome shotgun (WGS) entry which is preliminary data.</text>
</comment>
<keyword evidence="7 9" id="KW-0472">Membrane</keyword>
<dbReference type="PANTHER" id="PTHR11972">
    <property type="entry name" value="NADPH OXIDASE"/>
    <property type="match status" value="1"/>
</dbReference>
<accession>A0A9P6VIW2</accession>
<evidence type="ECO:0000256" key="6">
    <source>
        <dbReference type="ARBA" id="ARBA00023065"/>
    </source>
</evidence>
<evidence type="ECO:0000313" key="11">
    <source>
        <dbReference type="EMBL" id="KAG0648785.1"/>
    </source>
</evidence>
<evidence type="ECO:0000313" key="12">
    <source>
        <dbReference type="Proteomes" id="UP000785200"/>
    </source>
</evidence>
<dbReference type="EMBL" id="VNKQ01000009">
    <property type="protein sequence ID" value="KAG0648785.1"/>
    <property type="molecule type" value="Genomic_DNA"/>
</dbReference>
<feature type="region of interest" description="Disordered" evidence="8">
    <location>
        <begin position="516"/>
        <end position="549"/>
    </location>
</feature>
<keyword evidence="5" id="KW-0560">Oxidoreductase</keyword>
<evidence type="ECO:0000256" key="3">
    <source>
        <dbReference type="ARBA" id="ARBA00022982"/>
    </source>
</evidence>
<keyword evidence="3" id="KW-0249">Electron transport</keyword>
<dbReference type="AlphaFoldDB" id="A0A9P6VIW2"/>
<dbReference type="InterPro" id="IPR050369">
    <property type="entry name" value="RBOH/FRE"/>
</dbReference>
<dbReference type="Proteomes" id="UP000785200">
    <property type="component" value="Unassembled WGS sequence"/>
</dbReference>
<comment type="subcellular location">
    <subcellularLocation>
        <location evidence="1">Membrane</location>
        <topology evidence="1">Multi-pass membrane protein</topology>
    </subcellularLocation>
</comment>
<dbReference type="GO" id="GO:0006811">
    <property type="term" value="P:monoatomic ion transport"/>
    <property type="evidence" value="ECO:0007669"/>
    <property type="project" value="UniProtKB-KW"/>
</dbReference>
<keyword evidence="4 9" id="KW-1133">Transmembrane helix</keyword>
<keyword evidence="6" id="KW-0813">Transport</keyword>
<sequence>MTRITPRTCLWPLAGSLVFTFSLSIGLTFRSNHHCFAGTCGEWLFPLQARLHVVVWYFWLAISVTVLAIRAFHPSMRKLLRTPLFERGLPLLGKQLTIGGILVFGWILSLYGIIVGIWWIQLKDYFIQRGIEGGVFSGNERLAAIALTGHLCDVTMGMAIIPISRHSALASFFKISVATTLTFHMITAYTLFTLVTIHGLLYASWVAAFNGLSSSLRMVFPVLNPTYLYRETWPGNHSSLGIWRASLIFTGSLTALIMLLIFITTLPTIRNRHFNLFYFTHLLGIVAIIIICLHASLMMWLLDWVMRIYELWAPLDGNIKALGKGCLSAPMPRRRLDGCACKSPLAHFYIYHSDTSLRELHPFTTTTHLASQNNVTHHSQDDINIRFLFRSRGKPTLSHDENTLALGFAPSFFALIRRLRGRKTFTQWTERLAEVADAEDTTTARSHIEGPRQLELKTSTTISKAAPVSLRLEGPYFTPADPARYRTVVCLVAGTGISGALAISGAFKEMERQSAMGNPKFESSPPRCAATSSASLPLQSQSQNGRTDSIASVGRDRVWTRCVIIWTVREDTHIDLPDLKTSPNSALEVRTNLTGPGKKRLDVGQVLDEILAADVASSNPKVKPSAWVYISGPNAFIAAGETACKERCQLGVEWYGARWDI</sequence>
<feature type="transmembrane region" description="Helical" evidence="9">
    <location>
        <begin position="241"/>
        <end position="264"/>
    </location>
</feature>
<keyword evidence="2 9" id="KW-0812">Transmembrane</keyword>
<evidence type="ECO:0000256" key="5">
    <source>
        <dbReference type="ARBA" id="ARBA00023002"/>
    </source>
</evidence>
<gene>
    <name evidence="11" type="ORF">D0Z07_5036</name>
</gene>
<evidence type="ECO:0000256" key="8">
    <source>
        <dbReference type="SAM" id="MobiDB-lite"/>
    </source>
</evidence>
<protein>
    <submittedName>
        <fullName evidence="11">Ferric reduction oxidase chloroplastic</fullName>
    </submittedName>
</protein>
<keyword evidence="6" id="KW-0406">Ion transport</keyword>
<evidence type="ECO:0000256" key="4">
    <source>
        <dbReference type="ARBA" id="ARBA00022989"/>
    </source>
</evidence>
<evidence type="ECO:0000256" key="7">
    <source>
        <dbReference type="ARBA" id="ARBA00023136"/>
    </source>
</evidence>
<feature type="compositionally biased region" description="Low complexity" evidence="8">
    <location>
        <begin position="529"/>
        <end position="543"/>
    </location>
</feature>
<feature type="domain" description="Ferric oxidoreductase" evidence="10">
    <location>
        <begin position="150"/>
        <end position="292"/>
    </location>
</feature>
<proteinExistence type="predicted"/>
<name>A0A9P6VIW2_9HELO</name>
<evidence type="ECO:0000256" key="2">
    <source>
        <dbReference type="ARBA" id="ARBA00022692"/>
    </source>
</evidence>
<feature type="transmembrane region" description="Helical" evidence="9">
    <location>
        <begin position="276"/>
        <end position="302"/>
    </location>
</feature>
<dbReference type="GO" id="GO:0005886">
    <property type="term" value="C:plasma membrane"/>
    <property type="evidence" value="ECO:0007669"/>
    <property type="project" value="TreeGrafter"/>
</dbReference>
<dbReference type="OrthoDB" id="10006946at2759"/>
<keyword evidence="12" id="KW-1185">Reference proteome</keyword>
<evidence type="ECO:0000259" key="10">
    <source>
        <dbReference type="Pfam" id="PF01794"/>
    </source>
</evidence>
<dbReference type="InterPro" id="IPR013130">
    <property type="entry name" value="Fe3_Rdtase_TM_dom"/>
</dbReference>
<dbReference type="GO" id="GO:0016491">
    <property type="term" value="F:oxidoreductase activity"/>
    <property type="evidence" value="ECO:0007669"/>
    <property type="project" value="UniProtKB-KW"/>
</dbReference>
<organism evidence="11 12">
    <name type="scientific">Hyphodiscus hymeniophilus</name>
    <dbReference type="NCBI Taxonomy" id="353542"/>
    <lineage>
        <taxon>Eukaryota</taxon>
        <taxon>Fungi</taxon>
        <taxon>Dikarya</taxon>
        <taxon>Ascomycota</taxon>
        <taxon>Pezizomycotina</taxon>
        <taxon>Leotiomycetes</taxon>
        <taxon>Helotiales</taxon>
        <taxon>Hyphodiscaceae</taxon>
        <taxon>Hyphodiscus</taxon>
    </lineage>
</organism>
<feature type="transmembrane region" description="Helical" evidence="9">
    <location>
        <begin position="142"/>
        <end position="163"/>
    </location>
</feature>
<evidence type="ECO:0000256" key="1">
    <source>
        <dbReference type="ARBA" id="ARBA00004141"/>
    </source>
</evidence>
<evidence type="ECO:0000256" key="9">
    <source>
        <dbReference type="SAM" id="Phobius"/>
    </source>
</evidence>